<evidence type="ECO:0000256" key="2">
    <source>
        <dbReference type="ARBA" id="ARBA00022692"/>
    </source>
</evidence>
<proteinExistence type="inferred from homology"/>
<organism evidence="8 9">
    <name type="scientific">Glonium stellatum</name>
    <dbReference type="NCBI Taxonomy" id="574774"/>
    <lineage>
        <taxon>Eukaryota</taxon>
        <taxon>Fungi</taxon>
        <taxon>Dikarya</taxon>
        <taxon>Ascomycota</taxon>
        <taxon>Pezizomycotina</taxon>
        <taxon>Dothideomycetes</taxon>
        <taxon>Pleosporomycetidae</taxon>
        <taxon>Gloniales</taxon>
        <taxon>Gloniaceae</taxon>
        <taxon>Glonium</taxon>
    </lineage>
</organism>
<comment type="similarity">
    <text evidence="5">Belongs to the SAT4 family.</text>
</comment>
<feature type="non-terminal residue" evidence="8">
    <location>
        <position position="1"/>
    </location>
</feature>
<evidence type="ECO:0000256" key="6">
    <source>
        <dbReference type="SAM" id="Phobius"/>
    </source>
</evidence>
<feature type="transmembrane region" description="Helical" evidence="6">
    <location>
        <begin position="94"/>
        <end position="115"/>
    </location>
</feature>
<evidence type="ECO:0000256" key="5">
    <source>
        <dbReference type="ARBA" id="ARBA00038359"/>
    </source>
</evidence>
<protein>
    <recommendedName>
        <fullName evidence="7">Rhodopsin domain-containing protein</fullName>
    </recommendedName>
</protein>
<sequence length="276" mass="30346">GPPPTGGDVNHGAALNGIVWAFAGLSTLILCLRYYTRWSLTRNLGWDDAIMGFSIMLLYIQSSMVSVAISYGLARHQYYLPLSHVSNVVKWQLLSEPFAIFGTTVPKIAITMLLVKIMGPSKHGVIWLWSLNILLNAISIVCLITAFVQCTPVSAYWTHMGTCWAPQIVANLAITQGAISSFTDFALALFPVPIIWNLQMALGKKIAVCLLMGLGCFAGISAIIRTTKLAKLTAQSDYPWETWTLVLWVAIETNIIIICACIPSLRPLFRTWLGKS</sequence>
<evidence type="ECO:0000313" key="9">
    <source>
        <dbReference type="Proteomes" id="UP000250140"/>
    </source>
</evidence>
<dbReference type="AlphaFoldDB" id="A0A8E2F044"/>
<feature type="transmembrane region" description="Helical" evidence="6">
    <location>
        <begin position="12"/>
        <end position="35"/>
    </location>
</feature>
<feature type="transmembrane region" description="Helical" evidence="6">
    <location>
        <begin position="245"/>
        <end position="265"/>
    </location>
</feature>
<keyword evidence="4 6" id="KW-0472">Membrane</keyword>
<keyword evidence="9" id="KW-1185">Reference proteome</keyword>
<dbReference type="PANTHER" id="PTHR33048:SF155">
    <property type="entry name" value="INTEGRAL MEMBRANE PROTEIN"/>
    <property type="match status" value="1"/>
</dbReference>
<reference evidence="8 9" key="1">
    <citation type="journal article" date="2016" name="Nat. Commun.">
        <title>Ectomycorrhizal ecology is imprinted in the genome of the dominant symbiotic fungus Cenococcum geophilum.</title>
        <authorList>
            <consortium name="DOE Joint Genome Institute"/>
            <person name="Peter M."/>
            <person name="Kohler A."/>
            <person name="Ohm R.A."/>
            <person name="Kuo A."/>
            <person name="Krutzmann J."/>
            <person name="Morin E."/>
            <person name="Arend M."/>
            <person name="Barry K.W."/>
            <person name="Binder M."/>
            <person name="Choi C."/>
            <person name="Clum A."/>
            <person name="Copeland A."/>
            <person name="Grisel N."/>
            <person name="Haridas S."/>
            <person name="Kipfer T."/>
            <person name="LaButti K."/>
            <person name="Lindquist E."/>
            <person name="Lipzen A."/>
            <person name="Maire R."/>
            <person name="Meier B."/>
            <person name="Mihaltcheva S."/>
            <person name="Molinier V."/>
            <person name="Murat C."/>
            <person name="Poggeler S."/>
            <person name="Quandt C.A."/>
            <person name="Sperisen C."/>
            <person name="Tritt A."/>
            <person name="Tisserant E."/>
            <person name="Crous P.W."/>
            <person name="Henrissat B."/>
            <person name="Nehls U."/>
            <person name="Egli S."/>
            <person name="Spatafora J.W."/>
            <person name="Grigoriev I.V."/>
            <person name="Martin F.M."/>
        </authorList>
    </citation>
    <scope>NUCLEOTIDE SEQUENCE [LARGE SCALE GENOMIC DNA]</scope>
    <source>
        <strain evidence="8 9">CBS 207.34</strain>
    </source>
</reference>
<feature type="transmembrane region" description="Helical" evidence="6">
    <location>
        <begin position="168"/>
        <end position="194"/>
    </location>
</feature>
<evidence type="ECO:0000256" key="1">
    <source>
        <dbReference type="ARBA" id="ARBA00004141"/>
    </source>
</evidence>
<dbReference type="GO" id="GO:0016020">
    <property type="term" value="C:membrane"/>
    <property type="evidence" value="ECO:0007669"/>
    <property type="project" value="UniProtKB-SubCell"/>
</dbReference>
<dbReference type="EMBL" id="KV749712">
    <property type="protein sequence ID" value="OCL08125.1"/>
    <property type="molecule type" value="Genomic_DNA"/>
</dbReference>
<evidence type="ECO:0000313" key="8">
    <source>
        <dbReference type="EMBL" id="OCL08125.1"/>
    </source>
</evidence>
<dbReference type="PANTHER" id="PTHR33048">
    <property type="entry name" value="PTH11-LIKE INTEGRAL MEMBRANE PROTEIN (AFU_ORTHOLOGUE AFUA_5G11245)"/>
    <property type="match status" value="1"/>
</dbReference>
<evidence type="ECO:0000256" key="4">
    <source>
        <dbReference type="ARBA" id="ARBA00023136"/>
    </source>
</evidence>
<dbReference type="InterPro" id="IPR052337">
    <property type="entry name" value="SAT4-like"/>
</dbReference>
<evidence type="ECO:0000259" key="7">
    <source>
        <dbReference type="Pfam" id="PF20684"/>
    </source>
</evidence>
<feature type="transmembrane region" description="Helical" evidence="6">
    <location>
        <begin position="127"/>
        <end position="148"/>
    </location>
</feature>
<evidence type="ECO:0000256" key="3">
    <source>
        <dbReference type="ARBA" id="ARBA00022989"/>
    </source>
</evidence>
<keyword evidence="2 6" id="KW-0812">Transmembrane</keyword>
<dbReference type="Pfam" id="PF20684">
    <property type="entry name" value="Fung_rhodopsin"/>
    <property type="match status" value="1"/>
</dbReference>
<name>A0A8E2F044_9PEZI</name>
<dbReference type="Proteomes" id="UP000250140">
    <property type="component" value="Unassembled WGS sequence"/>
</dbReference>
<dbReference type="InterPro" id="IPR049326">
    <property type="entry name" value="Rhodopsin_dom_fungi"/>
</dbReference>
<comment type="subcellular location">
    <subcellularLocation>
        <location evidence="1">Membrane</location>
        <topology evidence="1">Multi-pass membrane protein</topology>
    </subcellularLocation>
</comment>
<accession>A0A8E2F044</accession>
<feature type="domain" description="Rhodopsin" evidence="7">
    <location>
        <begin position="32"/>
        <end position="270"/>
    </location>
</feature>
<dbReference type="OrthoDB" id="5331848at2759"/>
<keyword evidence="3 6" id="KW-1133">Transmembrane helix</keyword>
<gene>
    <name evidence="8" type="ORF">AOQ84DRAFT_268068</name>
</gene>
<feature type="transmembrane region" description="Helical" evidence="6">
    <location>
        <begin position="206"/>
        <end position="225"/>
    </location>
</feature>
<feature type="non-terminal residue" evidence="8">
    <location>
        <position position="276"/>
    </location>
</feature>
<feature type="transmembrane region" description="Helical" evidence="6">
    <location>
        <begin position="56"/>
        <end position="74"/>
    </location>
</feature>